<reference evidence="1 2" key="1">
    <citation type="submission" date="2016-11" db="EMBL/GenBank/DDBJ databases">
        <authorList>
            <person name="Jaros S."/>
            <person name="Januszkiewicz K."/>
            <person name="Wedrychowicz H."/>
        </authorList>
    </citation>
    <scope>NUCLEOTIDE SEQUENCE [LARGE SCALE GENOMIC DNA]</scope>
    <source>
        <strain evidence="1 2">DSM 21074</strain>
    </source>
</reference>
<dbReference type="EMBL" id="FQYN01000010">
    <property type="protein sequence ID" value="SHJ77355.1"/>
    <property type="molecule type" value="Genomic_DNA"/>
</dbReference>
<keyword evidence="2" id="KW-1185">Reference proteome</keyword>
<sequence>MTYITRFIKQDTIQLNYHQIYLTSFHIDNLRSHVDENTINKFIASKFFTYDCLPEIIKTNCDISINYLNPAFNHTRIQFQDFKYFSKAGLIQYIEDYSNNDEWGDDRADFKEVWSGLRKIIQEDEYADNFYLLNLDWFTEDDIKLNPGNEIYGYYLLIFWTNRHENKSTVCSWYFD</sequence>
<dbReference type="STRING" id="1121955.SAMN02745146_0140"/>
<protein>
    <submittedName>
        <fullName evidence="1">Uncharacterized protein</fullName>
    </submittedName>
</protein>
<evidence type="ECO:0000313" key="2">
    <source>
        <dbReference type="Proteomes" id="UP000184418"/>
    </source>
</evidence>
<gene>
    <name evidence="1" type="ORF">SAMN02745146_0140</name>
</gene>
<proteinExistence type="predicted"/>
<name>A0A1M6M1P0_9BACT</name>
<evidence type="ECO:0000313" key="1">
    <source>
        <dbReference type="EMBL" id="SHJ77355.1"/>
    </source>
</evidence>
<dbReference type="Proteomes" id="UP000184418">
    <property type="component" value="Unassembled WGS sequence"/>
</dbReference>
<organism evidence="1 2">
    <name type="scientific">Hymenobacter daecheongensis DSM 21074</name>
    <dbReference type="NCBI Taxonomy" id="1121955"/>
    <lineage>
        <taxon>Bacteria</taxon>
        <taxon>Pseudomonadati</taxon>
        <taxon>Bacteroidota</taxon>
        <taxon>Cytophagia</taxon>
        <taxon>Cytophagales</taxon>
        <taxon>Hymenobacteraceae</taxon>
        <taxon>Hymenobacter</taxon>
    </lineage>
</organism>
<accession>A0A1M6M1P0</accession>
<dbReference type="AlphaFoldDB" id="A0A1M6M1P0"/>